<evidence type="ECO:0000313" key="2">
    <source>
        <dbReference type="EMBL" id="CAA9408014.1"/>
    </source>
</evidence>
<name>A0A6J4PAG2_9CYAN</name>
<organism evidence="2">
    <name type="scientific">uncultured Leptolyngbya sp</name>
    <dbReference type="NCBI Taxonomy" id="332963"/>
    <lineage>
        <taxon>Bacteria</taxon>
        <taxon>Bacillati</taxon>
        <taxon>Cyanobacteriota</taxon>
        <taxon>Cyanophyceae</taxon>
        <taxon>Leptolyngbyales</taxon>
        <taxon>Leptolyngbyaceae</taxon>
        <taxon>Leptolyngbya group</taxon>
        <taxon>Leptolyngbya</taxon>
        <taxon>environmental samples</taxon>
    </lineage>
</organism>
<reference evidence="2" key="1">
    <citation type="submission" date="2020-02" db="EMBL/GenBank/DDBJ databases">
        <authorList>
            <person name="Meier V. D."/>
        </authorList>
    </citation>
    <scope>NUCLEOTIDE SEQUENCE</scope>
    <source>
        <strain evidence="2">AVDCRST_MAG94</strain>
    </source>
</reference>
<dbReference type="SUPFAM" id="SSF55961">
    <property type="entry name" value="Bet v1-like"/>
    <property type="match status" value="1"/>
</dbReference>
<feature type="domain" description="Coenzyme Q-binding protein COQ10 START" evidence="1">
    <location>
        <begin position="97"/>
        <end position="221"/>
    </location>
</feature>
<dbReference type="InterPro" id="IPR023393">
    <property type="entry name" value="START-like_dom_sf"/>
</dbReference>
<dbReference type="InterPro" id="IPR005031">
    <property type="entry name" value="COQ10_START"/>
</dbReference>
<dbReference type="InterPro" id="IPR047137">
    <property type="entry name" value="ORF3"/>
</dbReference>
<dbReference type="PANTHER" id="PTHR33824:SF7">
    <property type="entry name" value="POLYKETIDE CYCLASE_DEHYDRASE AND LIPID TRANSPORT SUPERFAMILY PROTEIN"/>
    <property type="match status" value="1"/>
</dbReference>
<protein>
    <submittedName>
        <fullName evidence="2">Oligoketide cyclase/lipid transport protein homolog</fullName>
    </submittedName>
</protein>
<dbReference type="CDD" id="cd07817">
    <property type="entry name" value="SRPBCC_8"/>
    <property type="match status" value="1"/>
</dbReference>
<evidence type="ECO:0000259" key="1">
    <source>
        <dbReference type="Pfam" id="PF03364"/>
    </source>
</evidence>
<dbReference type="Pfam" id="PF03364">
    <property type="entry name" value="Polyketide_cyc"/>
    <property type="match status" value="1"/>
</dbReference>
<proteinExistence type="predicted"/>
<dbReference type="Gene3D" id="3.30.530.20">
    <property type="match status" value="1"/>
</dbReference>
<dbReference type="PANTHER" id="PTHR33824">
    <property type="entry name" value="POLYKETIDE CYCLASE/DEHYDRASE AND LIPID TRANSPORT SUPERFAMILY PROTEIN"/>
    <property type="match status" value="1"/>
</dbReference>
<accession>A0A6J4PAG2</accession>
<sequence>MEPQPRSRPEDENAITTALNSALEPSTEGGVTKAERWGSLLGGGALVLSGLRQRSLRGALLAIAGGGLLYRGATAQKGIQEEIGMSKSIKVEKTVTINKPAAELYQFWHNFENLPRFMKHLQSVTVIDAKRSHWEAKAPLGATVAWDAEIIDEQENHLIAWASVEGADVDNSGFIRFQPASGNRGTEVKVVLEYDLPGGVVASTLAKLFGEEPEQQIGDDLRRFKMLMEAGEIATTEGQPSGRK</sequence>
<dbReference type="AlphaFoldDB" id="A0A6J4PAG2"/>
<gene>
    <name evidence="2" type="ORF">AVDCRST_MAG94-6272</name>
</gene>
<dbReference type="EMBL" id="CADCTY010002159">
    <property type="protein sequence ID" value="CAA9408014.1"/>
    <property type="molecule type" value="Genomic_DNA"/>
</dbReference>